<dbReference type="SUPFAM" id="SSF53335">
    <property type="entry name" value="S-adenosyl-L-methionine-dependent methyltransferases"/>
    <property type="match status" value="1"/>
</dbReference>
<comment type="caution">
    <text evidence="2">The sequence shown here is derived from an EMBL/GenBank/DDBJ whole genome shotgun (WGS) entry which is preliminary data.</text>
</comment>
<sequence length="211" mass="23956">MTPQMFAEFEKILSGRNVGERVLEIGAVPTSDSLLNLKAFDNCAERVGVNLDGGESYIFGATSDEKRYNIVKANANDMPQFSDSYFDTIITNSVIEHDKFFWKTISEIKRIAKNGALIAIASPGYDILDNVRLPALKTKIRRFLINKFHFLTLGTSTLDIHNWPGDYYRFSPQCYREVLFEGMENVEVYSVMIPPRIIGIGYNKKSEQSSF</sequence>
<reference evidence="2 3" key="1">
    <citation type="submission" date="2017-12" db="EMBL/GenBank/DDBJ databases">
        <authorList>
            <person name="Hurst M.R.H."/>
        </authorList>
    </citation>
    <scope>NUCLEOTIDE SEQUENCE [LARGE SCALE GENOMIC DNA]</scope>
    <source>
        <strain evidence="2 3">SY-3-19</strain>
    </source>
</reference>
<evidence type="ECO:0000259" key="1">
    <source>
        <dbReference type="Pfam" id="PF08241"/>
    </source>
</evidence>
<dbReference type="RefSeq" id="WP_104832020.1">
    <property type="nucleotide sequence ID" value="NZ_PJCH01000017.1"/>
</dbReference>
<dbReference type="OrthoDB" id="9777830at2"/>
<dbReference type="GO" id="GO:0008757">
    <property type="term" value="F:S-adenosylmethionine-dependent methyltransferase activity"/>
    <property type="evidence" value="ECO:0007669"/>
    <property type="project" value="InterPro"/>
</dbReference>
<dbReference type="InterPro" id="IPR013216">
    <property type="entry name" value="Methyltransf_11"/>
</dbReference>
<accession>A0A2S7JYR2</accession>
<gene>
    <name evidence="2" type="ORF">CW354_20745</name>
</gene>
<keyword evidence="3" id="KW-1185">Reference proteome</keyword>
<dbReference type="Pfam" id="PF08241">
    <property type="entry name" value="Methyltransf_11"/>
    <property type="match status" value="1"/>
</dbReference>
<evidence type="ECO:0000313" key="2">
    <source>
        <dbReference type="EMBL" id="PQA85380.1"/>
    </source>
</evidence>
<dbReference type="AlphaFoldDB" id="A0A2S7JYR2"/>
<dbReference type="Gene3D" id="3.40.50.150">
    <property type="entry name" value="Vaccinia Virus protein VP39"/>
    <property type="match status" value="1"/>
</dbReference>
<feature type="domain" description="Methyltransferase type 11" evidence="1">
    <location>
        <begin position="41"/>
        <end position="119"/>
    </location>
</feature>
<dbReference type="EMBL" id="PJCH01000017">
    <property type="protein sequence ID" value="PQA85380.1"/>
    <property type="molecule type" value="Genomic_DNA"/>
</dbReference>
<organism evidence="2 3">
    <name type="scientific">Hyphococcus luteus</name>
    <dbReference type="NCBI Taxonomy" id="2058213"/>
    <lineage>
        <taxon>Bacteria</taxon>
        <taxon>Pseudomonadati</taxon>
        <taxon>Pseudomonadota</taxon>
        <taxon>Alphaproteobacteria</taxon>
        <taxon>Parvularculales</taxon>
        <taxon>Parvularculaceae</taxon>
        <taxon>Hyphococcus</taxon>
    </lineage>
</organism>
<dbReference type="InterPro" id="IPR029063">
    <property type="entry name" value="SAM-dependent_MTases_sf"/>
</dbReference>
<name>A0A2S7JYR2_9PROT</name>
<evidence type="ECO:0000313" key="3">
    <source>
        <dbReference type="Proteomes" id="UP000239504"/>
    </source>
</evidence>
<protein>
    <recommendedName>
        <fullName evidence="1">Methyltransferase type 11 domain-containing protein</fullName>
    </recommendedName>
</protein>
<dbReference type="Proteomes" id="UP000239504">
    <property type="component" value="Unassembled WGS sequence"/>
</dbReference>
<proteinExistence type="predicted"/>